<name>A0A8D9ENM0_9HEMI</name>
<organism evidence="1">
    <name type="scientific">Cacopsylla melanoneura</name>
    <dbReference type="NCBI Taxonomy" id="428564"/>
    <lineage>
        <taxon>Eukaryota</taxon>
        <taxon>Metazoa</taxon>
        <taxon>Ecdysozoa</taxon>
        <taxon>Arthropoda</taxon>
        <taxon>Hexapoda</taxon>
        <taxon>Insecta</taxon>
        <taxon>Pterygota</taxon>
        <taxon>Neoptera</taxon>
        <taxon>Paraneoptera</taxon>
        <taxon>Hemiptera</taxon>
        <taxon>Sternorrhyncha</taxon>
        <taxon>Psylloidea</taxon>
        <taxon>Psyllidae</taxon>
        <taxon>Psyllinae</taxon>
        <taxon>Cacopsylla</taxon>
    </lineage>
</organism>
<dbReference type="EMBL" id="HBUF01554677">
    <property type="protein sequence ID" value="CAG6760049.1"/>
    <property type="molecule type" value="Transcribed_RNA"/>
</dbReference>
<reference evidence="1" key="1">
    <citation type="submission" date="2021-05" db="EMBL/GenBank/DDBJ databases">
        <authorList>
            <person name="Alioto T."/>
            <person name="Alioto T."/>
            <person name="Gomez Garrido J."/>
        </authorList>
    </citation>
    <scope>NUCLEOTIDE SEQUENCE</scope>
</reference>
<sequence>MEQKKVFQNSKSYCIKIRGGWEWKSTRKSTQKTGTGYTKIVPGTGTGTHFYIVPGTGIGYSKLYPGTVPGYLYPGTLQHCKWQCKCNVNTEKTMSTKFTQ</sequence>
<protein>
    <submittedName>
        <fullName evidence="1">Uncharacterized protein</fullName>
    </submittedName>
</protein>
<dbReference type="EMBL" id="HBUF01554673">
    <property type="protein sequence ID" value="CAG6760043.1"/>
    <property type="molecule type" value="Transcribed_RNA"/>
</dbReference>
<accession>A0A8D9ENM0</accession>
<proteinExistence type="predicted"/>
<dbReference type="AlphaFoldDB" id="A0A8D9ENM0"/>
<evidence type="ECO:0000313" key="1">
    <source>
        <dbReference type="EMBL" id="CAG6760047.1"/>
    </source>
</evidence>
<dbReference type="EMBL" id="HBUF01554676">
    <property type="protein sequence ID" value="CAG6760047.1"/>
    <property type="molecule type" value="Transcribed_RNA"/>
</dbReference>